<evidence type="ECO:0000313" key="17">
    <source>
        <dbReference type="EMBL" id="KMZ66025.1"/>
    </source>
</evidence>
<dbReference type="STRING" id="29655.A0A0K9PCT4"/>
<evidence type="ECO:0000256" key="5">
    <source>
        <dbReference type="ARBA" id="ARBA00010550"/>
    </source>
</evidence>
<dbReference type="InterPro" id="IPR005936">
    <property type="entry name" value="FtsH"/>
</dbReference>
<protein>
    <submittedName>
        <fullName evidence="17">ATP-dependent zinc metalloprotease FtsH</fullName>
    </submittedName>
</protein>
<evidence type="ECO:0000256" key="10">
    <source>
        <dbReference type="ARBA" id="ARBA00022833"/>
    </source>
</evidence>
<evidence type="ECO:0000256" key="7">
    <source>
        <dbReference type="ARBA" id="ARBA00022723"/>
    </source>
</evidence>
<comment type="subcellular location">
    <subcellularLocation>
        <location evidence="3">Mitochondrion</location>
    </subcellularLocation>
</comment>
<dbReference type="PROSITE" id="PS00674">
    <property type="entry name" value="AAA"/>
    <property type="match status" value="1"/>
</dbReference>
<dbReference type="InterPro" id="IPR041569">
    <property type="entry name" value="AAA_lid_3"/>
</dbReference>
<dbReference type="GO" id="GO:0004222">
    <property type="term" value="F:metalloendopeptidase activity"/>
    <property type="evidence" value="ECO:0000318"/>
    <property type="project" value="GO_Central"/>
</dbReference>
<evidence type="ECO:0000256" key="6">
    <source>
        <dbReference type="ARBA" id="ARBA00022670"/>
    </source>
</evidence>
<keyword evidence="10" id="KW-0862">Zinc</keyword>
<dbReference type="Gene3D" id="1.20.58.760">
    <property type="entry name" value="Peptidase M41"/>
    <property type="match status" value="1"/>
</dbReference>
<dbReference type="GO" id="GO:0008270">
    <property type="term" value="F:zinc ion binding"/>
    <property type="evidence" value="ECO:0007669"/>
    <property type="project" value="InterPro"/>
</dbReference>
<comment type="similarity">
    <text evidence="4">In the C-terminal section; belongs to the peptidase M41 family.</text>
</comment>
<proteinExistence type="inferred from homology"/>
<evidence type="ECO:0000313" key="18">
    <source>
        <dbReference type="Proteomes" id="UP000036987"/>
    </source>
</evidence>
<keyword evidence="8" id="KW-0547">Nucleotide-binding</keyword>
<dbReference type="InterPro" id="IPR050928">
    <property type="entry name" value="ATP-dep_Zn_Metalloprotease"/>
</dbReference>
<evidence type="ECO:0000256" key="1">
    <source>
        <dbReference type="ARBA" id="ARBA00001947"/>
    </source>
</evidence>
<dbReference type="InterPro" id="IPR037219">
    <property type="entry name" value="Peptidase_M41-like"/>
</dbReference>
<comment type="cofactor">
    <cofactor evidence="1">
        <name>Zn(2+)</name>
        <dbReference type="ChEBI" id="CHEBI:29105"/>
    </cofactor>
</comment>
<dbReference type="Gene3D" id="3.40.50.300">
    <property type="entry name" value="P-loop containing nucleotide triphosphate hydrolases"/>
    <property type="match status" value="1"/>
</dbReference>
<comment type="similarity">
    <text evidence="5">In the N-terminal section; belongs to the AAA ATPase family.</text>
</comment>
<dbReference type="InterPro" id="IPR027417">
    <property type="entry name" value="P-loop_NTPase"/>
</dbReference>
<dbReference type="Gene3D" id="3.40.1690.20">
    <property type="match status" value="1"/>
</dbReference>
<keyword evidence="13 17" id="KW-0482">Metalloprotease</keyword>
<comment type="function">
    <text evidence="2">Probable ATP-dependent zinc metallopeptidase.</text>
</comment>
<keyword evidence="9" id="KW-0378">Hydrolase</keyword>
<feature type="domain" description="AAA+ ATPase" evidence="16">
    <location>
        <begin position="367"/>
        <end position="507"/>
    </location>
</feature>
<evidence type="ECO:0000256" key="2">
    <source>
        <dbReference type="ARBA" id="ARBA00003497"/>
    </source>
</evidence>
<gene>
    <name evidence="17" type="ORF">ZOSMA_2G00360</name>
</gene>
<dbReference type="Proteomes" id="UP000036987">
    <property type="component" value="Unassembled WGS sequence"/>
</dbReference>
<dbReference type="Gene3D" id="1.10.8.60">
    <property type="match status" value="1"/>
</dbReference>
<evidence type="ECO:0000256" key="15">
    <source>
        <dbReference type="SAM" id="MobiDB-lite"/>
    </source>
</evidence>
<dbReference type="SUPFAM" id="SSF52540">
    <property type="entry name" value="P-loop containing nucleoside triphosphate hydrolases"/>
    <property type="match status" value="1"/>
</dbReference>
<dbReference type="GO" id="GO:0005745">
    <property type="term" value="C:m-AAA complex"/>
    <property type="evidence" value="ECO:0000318"/>
    <property type="project" value="GO_Central"/>
</dbReference>
<evidence type="ECO:0000256" key="8">
    <source>
        <dbReference type="ARBA" id="ARBA00022741"/>
    </source>
</evidence>
<dbReference type="InterPro" id="IPR003960">
    <property type="entry name" value="ATPase_AAA_CS"/>
</dbReference>
<evidence type="ECO:0000256" key="14">
    <source>
        <dbReference type="ARBA" id="ARBA00023128"/>
    </source>
</evidence>
<evidence type="ECO:0000256" key="4">
    <source>
        <dbReference type="ARBA" id="ARBA00010044"/>
    </source>
</evidence>
<evidence type="ECO:0000256" key="9">
    <source>
        <dbReference type="ARBA" id="ARBA00022801"/>
    </source>
</evidence>
<evidence type="ECO:0000256" key="11">
    <source>
        <dbReference type="ARBA" id="ARBA00022840"/>
    </source>
</evidence>
<dbReference type="HAMAP" id="MF_01458">
    <property type="entry name" value="FtsH"/>
    <property type="match status" value="1"/>
</dbReference>
<dbReference type="OrthoDB" id="1413014at2759"/>
<dbReference type="SMART" id="SM00382">
    <property type="entry name" value="AAA"/>
    <property type="match status" value="1"/>
</dbReference>
<dbReference type="OMA" id="ARQKGNF"/>
<keyword evidence="7" id="KW-0479">Metal-binding</keyword>
<keyword evidence="18" id="KW-1185">Reference proteome</keyword>
<accession>A0A0K9PCT4</accession>
<dbReference type="FunFam" id="1.20.58.760:FF:000005">
    <property type="entry name" value="ATP-dependent zinc metalloprotease FTSH 10, mitochondrial"/>
    <property type="match status" value="1"/>
</dbReference>
<organism evidence="17 18">
    <name type="scientific">Zostera marina</name>
    <name type="common">Eelgrass</name>
    <dbReference type="NCBI Taxonomy" id="29655"/>
    <lineage>
        <taxon>Eukaryota</taxon>
        <taxon>Viridiplantae</taxon>
        <taxon>Streptophyta</taxon>
        <taxon>Embryophyta</taxon>
        <taxon>Tracheophyta</taxon>
        <taxon>Spermatophyta</taxon>
        <taxon>Magnoliopsida</taxon>
        <taxon>Liliopsida</taxon>
        <taxon>Zosteraceae</taxon>
        <taxon>Zostera</taxon>
    </lineage>
</organism>
<dbReference type="GO" id="GO:0016887">
    <property type="term" value="F:ATP hydrolysis activity"/>
    <property type="evidence" value="ECO:0007669"/>
    <property type="project" value="InterPro"/>
</dbReference>
<feature type="region of interest" description="Disordered" evidence="15">
    <location>
        <begin position="99"/>
        <end position="134"/>
    </location>
</feature>
<dbReference type="CDD" id="cd19501">
    <property type="entry name" value="RecA-like_FtsH"/>
    <property type="match status" value="1"/>
</dbReference>
<dbReference type="AlphaFoldDB" id="A0A0K9PCT4"/>
<dbReference type="GO" id="GO:0004176">
    <property type="term" value="F:ATP-dependent peptidase activity"/>
    <property type="evidence" value="ECO:0007669"/>
    <property type="project" value="InterPro"/>
</dbReference>
<evidence type="ECO:0000256" key="3">
    <source>
        <dbReference type="ARBA" id="ARBA00004173"/>
    </source>
</evidence>
<keyword evidence="6 17" id="KW-0645">Protease</keyword>
<dbReference type="InterPro" id="IPR003959">
    <property type="entry name" value="ATPase_AAA_core"/>
</dbReference>
<dbReference type="Pfam" id="PF17862">
    <property type="entry name" value="AAA_lid_3"/>
    <property type="match status" value="1"/>
</dbReference>
<sequence>MIFFKLSRSVARSARSRCQNGVQASGGSYGVRSSLLLEQTLGPSPCNVNGGIGVLRGYFTSVSRSSKSGVSKSFQVGKWNLLLTNPRFRRFFSSETPKKKNYENYRPNDKKEIPKDKEKVNSSSKEDPNADDRGSFQEDLLRQFQNYIAPLIFLGLLFSSLSSSSSDQKEISFQEFKNKLLEPGLVDHIVVSNKSVAKVFVKSNQQVINQMKEDEVQGLGADVTVKGNSRYKFFFNIGSVDSFEEKIEEAQESLGIDNHNFIPVTYVSEIVWFQEIMRFAPTLVLLGVLVALGRRMQGGFGMGGTSGKGSRGIFNIGKAHITKLDKNSKNKVFFKDVAGCDEAKQEIMEFVHFLKKPKKYEELGAKIPKGALLVGPPGTGKTLLAKATAGESGVPFLSISGSDFMEMFVGVGPSRVRSLFQEARQSAPSIIFIDEIDAIGRARGRGGMSGSNDERESTLNQLLVEMDGFGTTAGVIVLAGTNRPDILDNALLRPGRFDRQITIDKPDIQGRDQIFRIYLKKLRLDKEPSFYSQRLAALTPGFAGADIANVCNEAALIAARNDQTQIIMDHFEGAIDRIIGGLEKKNKVISKSERRTVAYHESGHAVAGWFLEHAEPLLKVTIVPRGTAALGYAQYVPNENLLMTKEQLFDMTCMTLGGRASEEVLLGKISTGAQNDLEKVTKMTYAQVAVYGFSEKVGLLSFPQREDSFEMSKPYSSKTGAIIDGEVREWVKKAYDHTLEVIREHKNHVMQIAELLIEKEVLHQEDLVRVLGERPFKTAEPTNYDRFKQGFEDQNNIITPEGSVEEEDDIAEQVVVVPT</sequence>
<dbReference type="EMBL" id="LFYR01000981">
    <property type="protein sequence ID" value="KMZ66025.1"/>
    <property type="molecule type" value="Genomic_DNA"/>
</dbReference>
<dbReference type="NCBIfam" id="TIGR01241">
    <property type="entry name" value="FtsH_fam"/>
    <property type="match status" value="1"/>
</dbReference>
<dbReference type="GO" id="GO:0034982">
    <property type="term" value="P:mitochondrial protein processing"/>
    <property type="evidence" value="ECO:0000318"/>
    <property type="project" value="GO_Central"/>
</dbReference>
<dbReference type="Pfam" id="PF00004">
    <property type="entry name" value="AAA"/>
    <property type="match status" value="1"/>
</dbReference>
<dbReference type="FunFam" id="3.40.50.300:FF:000001">
    <property type="entry name" value="ATP-dependent zinc metalloprotease FtsH"/>
    <property type="match status" value="1"/>
</dbReference>
<keyword evidence="14" id="KW-0496">Mitochondrion</keyword>
<keyword evidence="12" id="KW-0809">Transit peptide</keyword>
<name>A0A0K9PCT4_ZOSMR</name>
<reference evidence="18" key="1">
    <citation type="journal article" date="2016" name="Nature">
        <title>The genome of the seagrass Zostera marina reveals angiosperm adaptation to the sea.</title>
        <authorList>
            <person name="Olsen J.L."/>
            <person name="Rouze P."/>
            <person name="Verhelst B."/>
            <person name="Lin Y.-C."/>
            <person name="Bayer T."/>
            <person name="Collen J."/>
            <person name="Dattolo E."/>
            <person name="De Paoli E."/>
            <person name="Dittami S."/>
            <person name="Maumus F."/>
            <person name="Michel G."/>
            <person name="Kersting A."/>
            <person name="Lauritano C."/>
            <person name="Lohaus R."/>
            <person name="Toepel M."/>
            <person name="Tonon T."/>
            <person name="Vanneste K."/>
            <person name="Amirebrahimi M."/>
            <person name="Brakel J."/>
            <person name="Bostroem C."/>
            <person name="Chovatia M."/>
            <person name="Grimwood J."/>
            <person name="Jenkins J.W."/>
            <person name="Jueterbock A."/>
            <person name="Mraz A."/>
            <person name="Stam W.T."/>
            <person name="Tice H."/>
            <person name="Bornberg-Bauer E."/>
            <person name="Green P.J."/>
            <person name="Pearson G.A."/>
            <person name="Procaccini G."/>
            <person name="Duarte C.M."/>
            <person name="Schmutz J."/>
            <person name="Reusch T.B.H."/>
            <person name="Van de Peer Y."/>
        </authorList>
    </citation>
    <scope>NUCLEOTIDE SEQUENCE [LARGE SCALE GENOMIC DNA]</scope>
    <source>
        <strain evidence="18">cv. Finnish</strain>
    </source>
</reference>
<dbReference type="PANTHER" id="PTHR43655:SF2">
    <property type="entry name" value="AFG3 LIKE MATRIX AAA PEPTIDASE SUBUNIT 2, ISOFORM A"/>
    <property type="match status" value="1"/>
</dbReference>
<dbReference type="InterPro" id="IPR003593">
    <property type="entry name" value="AAA+_ATPase"/>
</dbReference>
<dbReference type="InterPro" id="IPR000642">
    <property type="entry name" value="Peptidase_M41"/>
</dbReference>
<comment type="caution">
    <text evidence="17">The sequence shown here is derived from an EMBL/GenBank/DDBJ whole genome shotgun (WGS) entry which is preliminary data.</text>
</comment>
<dbReference type="PANTHER" id="PTHR43655">
    <property type="entry name" value="ATP-DEPENDENT PROTEASE"/>
    <property type="match status" value="1"/>
</dbReference>
<dbReference type="Pfam" id="PF06480">
    <property type="entry name" value="FtsH_ext"/>
    <property type="match status" value="1"/>
</dbReference>
<evidence type="ECO:0000256" key="12">
    <source>
        <dbReference type="ARBA" id="ARBA00022946"/>
    </source>
</evidence>
<dbReference type="FunFam" id="1.10.8.60:FF:000019">
    <property type="entry name" value="AFG3-like AAA ATPase 2"/>
    <property type="match status" value="1"/>
</dbReference>
<keyword evidence="11" id="KW-0067">ATP-binding</keyword>
<dbReference type="SUPFAM" id="SSF140990">
    <property type="entry name" value="FtsH protease domain-like"/>
    <property type="match status" value="1"/>
</dbReference>
<dbReference type="Pfam" id="PF01434">
    <property type="entry name" value="Peptidase_M41"/>
    <property type="match status" value="1"/>
</dbReference>
<dbReference type="GO" id="GO:0005524">
    <property type="term" value="F:ATP binding"/>
    <property type="evidence" value="ECO:0007669"/>
    <property type="project" value="UniProtKB-KW"/>
</dbReference>
<dbReference type="InterPro" id="IPR011546">
    <property type="entry name" value="Pept_M41_FtsH_extracell"/>
</dbReference>
<evidence type="ECO:0000259" key="16">
    <source>
        <dbReference type="SMART" id="SM00382"/>
    </source>
</evidence>
<evidence type="ECO:0000256" key="13">
    <source>
        <dbReference type="ARBA" id="ARBA00023049"/>
    </source>
</evidence>